<keyword evidence="8" id="KW-0066">ATP synthesis</keyword>
<keyword evidence="6" id="KW-0472">Membrane</keyword>
<evidence type="ECO:0000256" key="4">
    <source>
        <dbReference type="ARBA" id="ARBA00022781"/>
    </source>
</evidence>
<dbReference type="Pfam" id="PF00231">
    <property type="entry name" value="ATP-synt"/>
    <property type="match status" value="1"/>
</dbReference>
<comment type="subcellular location">
    <subcellularLocation>
        <location evidence="1">Membrane</location>
        <topology evidence="1">Peripheral membrane protein</topology>
    </subcellularLocation>
</comment>
<dbReference type="AlphaFoldDB" id="A0A3P3ZLI5"/>
<comment type="similarity">
    <text evidence="2">Belongs to the ATPase gamma chain family.</text>
</comment>
<feature type="coiled-coil region" evidence="9">
    <location>
        <begin position="244"/>
        <end position="271"/>
    </location>
</feature>
<dbReference type="InterPro" id="IPR035968">
    <property type="entry name" value="ATP_synth_F1_ATPase_gsu"/>
</dbReference>
<dbReference type="GO" id="GO:0045259">
    <property type="term" value="C:proton-transporting ATP synthase complex"/>
    <property type="evidence" value="ECO:0007669"/>
    <property type="project" value="UniProtKB-KW"/>
</dbReference>
<protein>
    <submittedName>
        <fullName evidence="10">ATP synthase gamma chain</fullName>
    </submittedName>
</protein>
<keyword evidence="4" id="KW-0375">Hydrogen ion transport</keyword>
<evidence type="ECO:0000256" key="1">
    <source>
        <dbReference type="ARBA" id="ARBA00004170"/>
    </source>
</evidence>
<dbReference type="PROSITE" id="PS00153">
    <property type="entry name" value="ATPASE_GAMMA"/>
    <property type="match status" value="1"/>
</dbReference>
<dbReference type="EMBL" id="UOYP01000035">
    <property type="protein sequence ID" value="VAY86729.1"/>
    <property type="molecule type" value="Genomic_DNA"/>
</dbReference>
<evidence type="ECO:0000256" key="7">
    <source>
        <dbReference type="ARBA" id="ARBA00023196"/>
    </source>
</evidence>
<evidence type="ECO:0000256" key="6">
    <source>
        <dbReference type="ARBA" id="ARBA00023136"/>
    </source>
</evidence>
<dbReference type="CDD" id="cd12151">
    <property type="entry name" value="F1-ATPase_gamma"/>
    <property type="match status" value="1"/>
</dbReference>
<dbReference type="SUPFAM" id="SSF52943">
    <property type="entry name" value="ATP synthase (F1-ATPase), gamma subunit"/>
    <property type="match status" value="1"/>
</dbReference>
<evidence type="ECO:0000256" key="8">
    <source>
        <dbReference type="ARBA" id="ARBA00023310"/>
    </source>
</evidence>
<evidence type="ECO:0000256" key="5">
    <source>
        <dbReference type="ARBA" id="ARBA00023065"/>
    </source>
</evidence>
<dbReference type="HAMAP" id="MF_00815">
    <property type="entry name" value="ATP_synth_gamma_bact"/>
    <property type="match status" value="1"/>
</dbReference>
<dbReference type="GO" id="GO:0046933">
    <property type="term" value="F:proton-transporting ATP synthase activity, rotational mechanism"/>
    <property type="evidence" value="ECO:0007669"/>
    <property type="project" value="InterPro"/>
</dbReference>
<evidence type="ECO:0000256" key="3">
    <source>
        <dbReference type="ARBA" id="ARBA00022448"/>
    </source>
</evidence>
<reference evidence="10" key="1">
    <citation type="submission" date="2018-10" db="EMBL/GenBank/DDBJ databases">
        <authorList>
            <person name="Plewniak F."/>
        </authorList>
    </citation>
    <scope>NUCLEOTIDE SEQUENCE</scope>
</reference>
<dbReference type="NCBIfam" id="TIGR01146">
    <property type="entry name" value="ATPsyn_F1gamma"/>
    <property type="match status" value="1"/>
</dbReference>
<organism evidence="10">
    <name type="scientific">mine drainage metagenome</name>
    <dbReference type="NCBI Taxonomy" id="410659"/>
    <lineage>
        <taxon>unclassified sequences</taxon>
        <taxon>metagenomes</taxon>
        <taxon>ecological metagenomes</taxon>
    </lineage>
</organism>
<evidence type="ECO:0000256" key="9">
    <source>
        <dbReference type="SAM" id="Coils"/>
    </source>
</evidence>
<dbReference type="Gene3D" id="1.10.287.80">
    <property type="entry name" value="ATP synthase, gamma subunit, helix hairpin domain"/>
    <property type="match status" value="2"/>
</dbReference>
<evidence type="ECO:0000256" key="2">
    <source>
        <dbReference type="ARBA" id="ARBA00007681"/>
    </source>
</evidence>
<dbReference type="PANTHER" id="PTHR11693">
    <property type="entry name" value="ATP SYNTHASE GAMMA CHAIN"/>
    <property type="match status" value="1"/>
</dbReference>
<dbReference type="InterPro" id="IPR000131">
    <property type="entry name" value="ATP_synth_F1_gsu"/>
</dbReference>
<name>A0A3P3ZLI5_9ZZZZ</name>
<keyword evidence="5" id="KW-0406">Ion transport</keyword>
<keyword evidence="9" id="KW-0175">Coiled coil</keyword>
<accession>A0A3P3ZLI5</accession>
<dbReference type="PANTHER" id="PTHR11693:SF22">
    <property type="entry name" value="ATP SYNTHASE SUBUNIT GAMMA, MITOCHONDRIAL"/>
    <property type="match status" value="1"/>
</dbReference>
<proteinExistence type="inferred from homology"/>
<dbReference type="Gene3D" id="3.40.1380.10">
    <property type="match status" value="1"/>
</dbReference>
<gene>
    <name evidence="10" type="primary">atpG</name>
    <name evidence="10" type="ORF">CARN8_130005</name>
</gene>
<evidence type="ECO:0000313" key="10">
    <source>
        <dbReference type="EMBL" id="VAY86729.1"/>
    </source>
</evidence>
<dbReference type="PRINTS" id="PR00126">
    <property type="entry name" value="ATPASEGAMMA"/>
</dbReference>
<sequence>MGNLQEIRSKIGTVRNLQKLTRAMEMVARSKIGKIMMRMEAARPFGEKVRVIAAHMHHARLEYHSPYLDQRLPMKRVGLILVTTDRGMCGGLNTRLFRQLGEHLREWSRSGVALEVCVIGNQGLSFMGRLGLPVVAQVVGLGDTPEMERLVGPVDVVLKEFREGRIDGVFLAYSHFVNVLVQRPVVEVLLPLSGERLGAPTEPWDYLYEPDSATVVDRMLRRYLETLIWLAVAENMASEQGARMMAMKAASDNAQEAMEDLQHLYHRSRQEQITRELVEITSGATATGGVG</sequence>
<dbReference type="InterPro" id="IPR023632">
    <property type="entry name" value="ATP_synth_F1_gsu_CS"/>
</dbReference>
<keyword evidence="3" id="KW-0813">Transport</keyword>
<keyword evidence="7" id="KW-0139">CF(1)</keyword>